<dbReference type="InterPro" id="IPR001557">
    <property type="entry name" value="L-lactate/malate_DH"/>
</dbReference>
<feature type="binding site" evidence="5">
    <location>
        <begin position="124"/>
        <end position="126"/>
    </location>
    <ligand>
        <name>NAD(+)</name>
        <dbReference type="ChEBI" id="CHEBI:57540"/>
    </ligand>
</feature>
<organism evidence="9 10">
    <name type="scientific">Ruoffia tabacinasalis</name>
    <dbReference type="NCBI Taxonomy" id="87458"/>
    <lineage>
        <taxon>Bacteria</taxon>
        <taxon>Bacillati</taxon>
        <taxon>Bacillota</taxon>
        <taxon>Bacilli</taxon>
        <taxon>Lactobacillales</taxon>
        <taxon>Aerococcaceae</taxon>
        <taxon>Ruoffia</taxon>
    </lineage>
</organism>
<dbReference type="Pfam" id="PF00056">
    <property type="entry name" value="Ldh_1_N"/>
    <property type="match status" value="1"/>
</dbReference>
<evidence type="ECO:0000313" key="10">
    <source>
        <dbReference type="Proteomes" id="UP000306420"/>
    </source>
</evidence>
<gene>
    <name evidence="9" type="ORF">FEZ33_05290</name>
</gene>
<comment type="similarity">
    <text evidence="1">Belongs to the LDH/MDH superfamily. LDH family.</text>
</comment>
<feature type="binding site" evidence="5">
    <location>
        <begin position="10"/>
        <end position="15"/>
    </location>
    <ligand>
        <name>NAD(+)</name>
        <dbReference type="ChEBI" id="CHEBI:57540"/>
    </ligand>
</feature>
<evidence type="ECO:0000259" key="8">
    <source>
        <dbReference type="Pfam" id="PF02866"/>
    </source>
</evidence>
<dbReference type="OrthoDB" id="9802969at2"/>
<evidence type="ECO:0000256" key="5">
    <source>
        <dbReference type="PIRSR" id="PIRSR000102-3"/>
    </source>
</evidence>
<dbReference type="GO" id="GO:0004459">
    <property type="term" value="F:L-lactate dehydrogenase (NAD+) activity"/>
    <property type="evidence" value="ECO:0007669"/>
    <property type="project" value="TreeGrafter"/>
</dbReference>
<evidence type="ECO:0000313" key="9">
    <source>
        <dbReference type="EMBL" id="TLQ41567.1"/>
    </source>
</evidence>
<evidence type="ECO:0000256" key="4">
    <source>
        <dbReference type="PIRSR" id="PIRSR000102-1"/>
    </source>
</evidence>
<protein>
    <submittedName>
        <fullName evidence="9">L-lactate dehydrogenase</fullName>
    </submittedName>
</protein>
<evidence type="ECO:0000256" key="1">
    <source>
        <dbReference type="ARBA" id="ARBA00006054"/>
    </source>
</evidence>
<keyword evidence="3 5" id="KW-0520">NAD</keyword>
<dbReference type="InterPro" id="IPR001236">
    <property type="entry name" value="Lactate/malate_DH_N"/>
</dbReference>
<evidence type="ECO:0000256" key="2">
    <source>
        <dbReference type="ARBA" id="ARBA00023002"/>
    </source>
</evidence>
<feature type="binding site" evidence="5">
    <location>
        <position position="101"/>
    </location>
    <ligand>
        <name>NAD(+)</name>
        <dbReference type="ChEBI" id="CHEBI:57540"/>
    </ligand>
</feature>
<name>A0A5R9DXU4_9LACT</name>
<feature type="active site" description="Proton acceptor" evidence="4">
    <location>
        <position position="181"/>
    </location>
</feature>
<dbReference type="SUPFAM" id="SSF51735">
    <property type="entry name" value="NAD(P)-binding Rossmann-fold domains"/>
    <property type="match status" value="1"/>
</dbReference>
<dbReference type="Proteomes" id="UP000306420">
    <property type="component" value="Unassembled WGS sequence"/>
</dbReference>
<dbReference type="Pfam" id="PF02866">
    <property type="entry name" value="Ldh_1_C"/>
    <property type="match status" value="1"/>
</dbReference>
<dbReference type="GO" id="GO:0006089">
    <property type="term" value="P:lactate metabolic process"/>
    <property type="evidence" value="ECO:0007669"/>
    <property type="project" value="TreeGrafter"/>
</dbReference>
<feature type="domain" description="Lactate/malate dehydrogenase C-terminal" evidence="8">
    <location>
        <begin position="153"/>
        <end position="320"/>
    </location>
</feature>
<dbReference type="PANTHER" id="PTHR43128">
    <property type="entry name" value="L-2-HYDROXYCARBOXYLATE DEHYDROGENASE (NAD(P)(+))"/>
    <property type="match status" value="1"/>
</dbReference>
<dbReference type="PIRSF" id="PIRSF000102">
    <property type="entry name" value="Lac_mal_DH"/>
    <property type="match status" value="1"/>
</dbReference>
<keyword evidence="2 6" id="KW-0560">Oxidoreductase</keyword>
<comment type="caution">
    <text evidence="9">The sequence shown here is derived from an EMBL/GenBank/DDBJ whole genome shotgun (WGS) entry which is preliminary data.</text>
</comment>
<dbReference type="Gene3D" id="3.40.50.720">
    <property type="entry name" value="NAD(P)-binding Rossmann-like Domain"/>
    <property type="match status" value="1"/>
</dbReference>
<proteinExistence type="inferred from homology"/>
<dbReference type="RefSeq" id="WP_138404364.1">
    <property type="nucleotide sequence ID" value="NZ_VBSP01000014.1"/>
</dbReference>
<sequence length="323" mass="35610">MKSQKLGIIGVGHVGEHVLAYASSSDLFGEIVVVDSREELAFGEALDQDHATGLLSRQNVNIHSSNDYNDLSDADVIIVSATHVYPNGEVPADRQQLLTNNASIIRSIMKSISEVTQEAIIIFITNPADTVIYMAANEFSYPKERMMSTGCMLDSARLRYIIGKHYGVDPKSVSGYMMGEHGYSAVPILSRVSVAGIPYDQLSEHFPDIEPLTADEVQEKVVQAAYEVFDNKFRVTNAAVAQSSIELARSILLDEHSIYPVSTPLFDGEYNTERPVAFSTPTVVTRQGWTKRFEVSLNEWETEKLNASAESIRASIDLAESLL</sequence>
<dbReference type="EMBL" id="VBSP01000014">
    <property type="protein sequence ID" value="TLQ41567.1"/>
    <property type="molecule type" value="Genomic_DNA"/>
</dbReference>
<dbReference type="InterPro" id="IPR036291">
    <property type="entry name" value="NAD(P)-bd_dom_sf"/>
</dbReference>
<evidence type="ECO:0000256" key="3">
    <source>
        <dbReference type="ARBA" id="ARBA00023027"/>
    </source>
</evidence>
<dbReference type="InterPro" id="IPR015955">
    <property type="entry name" value="Lactate_DH/Glyco_Ohase_4_C"/>
</dbReference>
<evidence type="ECO:0000256" key="6">
    <source>
        <dbReference type="RuleBase" id="RU003369"/>
    </source>
</evidence>
<dbReference type="SUPFAM" id="SSF56327">
    <property type="entry name" value="LDH C-terminal domain-like"/>
    <property type="match status" value="1"/>
</dbReference>
<dbReference type="AlphaFoldDB" id="A0A5R9DXU4"/>
<feature type="domain" description="Lactate/malate dehydrogenase N-terminal" evidence="7">
    <location>
        <begin position="5"/>
        <end position="147"/>
    </location>
</feature>
<feature type="binding site" evidence="5">
    <location>
        <position position="35"/>
    </location>
    <ligand>
        <name>NAD(+)</name>
        <dbReference type="ChEBI" id="CHEBI:57540"/>
    </ligand>
</feature>
<accession>A0A5R9DXU4</accession>
<dbReference type="PRINTS" id="PR00086">
    <property type="entry name" value="LLDHDRGNASE"/>
</dbReference>
<dbReference type="Gene3D" id="3.90.110.10">
    <property type="entry name" value="Lactate dehydrogenase/glycoside hydrolase, family 4, C-terminal"/>
    <property type="match status" value="1"/>
</dbReference>
<evidence type="ECO:0000259" key="7">
    <source>
        <dbReference type="Pfam" id="PF00056"/>
    </source>
</evidence>
<dbReference type="InterPro" id="IPR022383">
    <property type="entry name" value="Lactate/malate_DH_C"/>
</dbReference>
<dbReference type="PANTHER" id="PTHR43128:SF16">
    <property type="entry name" value="L-LACTATE DEHYDROGENASE"/>
    <property type="match status" value="1"/>
</dbReference>
<reference evidence="9 10" key="1">
    <citation type="submission" date="2019-05" db="EMBL/GenBank/DDBJ databases">
        <title>The metagenome of a microbial culture collection derived from dairy environment covers the genomic content of the human microbiome.</title>
        <authorList>
            <person name="Roder T."/>
            <person name="Wuthrich D."/>
            <person name="Sattari Z."/>
            <person name="Von Ah U."/>
            <person name="Bar C."/>
            <person name="Ronchi F."/>
            <person name="Macpherson A.J."/>
            <person name="Ganal-Vonarburg S.C."/>
            <person name="Bruggmann R."/>
            <person name="Vergeres G."/>
        </authorList>
    </citation>
    <scope>NUCLEOTIDE SEQUENCE [LARGE SCALE GENOMIC DNA]</scope>
    <source>
        <strain evidence="9 10">FAM 24227</strain>
    </source>
</reference>